<dbReference type="Pfam" id="PF00368">
    <property type="entry name" value="HMG-CoA_red"/>
    <property type="match status" value="1"/>
</dbReference>
<dbReference type="InterPro" id="IPR009029">
    <property type="entry name" value="HMG_CoA_Rdtase_sub-bd_dom_sf"/>
</dbReference>
<dbReference type="InterPro" id="IPR023074">
    <property type="entry name" value="HMG_CoA_Rdtase_cat_sf"/>
</dbReference>
<proteinExistence type="predicted"/>
<comment type="caution">
    <text evidence="1">The sequence shown here is derived from an EMBL/GenBank/DDBJ whole genome shotgun (WGS) entry which is preliminary data.</text>
</comment>
<organism evidence="1 2">
    <name type="scientific">Basidiobolus ranarum</name>
    <dbReference type="NCBI Taxonomy" id="34480"/>
    <lineage>
        <taxon>Eukaryota</taxon>
        <taxon>Fungi</taxon>
        <taxon>Fungi incertae sedis</taxon>
        <taxon>Zoopagomycota</taxon>
        <taxon>Entomophthoromycotina</taxon>
        <taxon>Basidiobolomycetes</taxon>
        <taxon>Basidiobolales</taxon>
        <taxon>Basidiobolaceae</taxon>
        <taxon>Basidiobolus</taxon>
    </lineage>
</organism>
<dbReference type="EMBL" id="JASJQH010003583">
    <property type="protein sequence ID" value="KAK9759571.1"/>
    <property type="molecule type" value="Genomic_DNA"/>
</dbReference>
<reference evidence="1 2" key="1">
    <citation type="submission" date="2023-04" db="EMBL/GenBank/DDBJ databases">
        <title>Genome of Basidiobolus ranarum AG-B5.</title>
        <authorList>
            <person name="Stajich J.E."/>
            <person name="Carter-House D."/>
            <person name="Gryganskyi A."/>
        </authorList>
    </citation>
    <scope>NUCLEOTIDE SEQUENCE [LARGE SCALE GENOMIC DNA]</scope>
    <source>
        <strain evidence="1 2">AG-B5</strain>
    </source>
</reference>
<dbReference type="SUPFAM" id="SSF56542">
    <property type="entry name" value="Substrate-binding domain of HMG-CoA reductase"/>
    <property type="match status" value="1"/>
</dbReference>
<sequence length="60" mass="6523">KKRVKAPLATTQATLVASCSRGVKVFEVWGGISARARKEQISRSPVFVLSSTELTLEFAD</sequence>
<feature type="non-terminal residue" evidence="1">
    <location>
        <position position="1"/>
    </location>
</feature>
<name>A0ABR2WDK7_9FUNG</name>
<dbReference type="InterPro" id="IPR002202">
    <property type="entry name" value="HMG_CoA_Rdtase"/>
</dbReference>
<evidence type="ECO:0000313" key="2">
    <source>
        <dbReference type="Proteomes" id="UP001479436"/>
    </source>
</evidence>
<keyword evidence="2" id="KW-1185">Reference proteome</keyword>
<dbReference type="Proteomes" id="UP001479436">
    <property type="component" value="Unassembled WGS sequence"/>
</dbReference>
<evidence type="ECO:0000313" key="1">
    <source>
        <dbReference type="EMBL" id="KAK9759571.1"/>
    </source>
</evidence>
<accession>A0ABR2WDK7</accession>
<gene>
    <name evidence="1" type="ORF">K7432_017299</name>
</gene>
<dbReference type="Gene3D" id="3.90.770.10">
    <property type="entry name" value="3-hydroxy-3-methylglutaryl-coenzyme A Reductase, Chain A, domain 2"/>
    <property type="match status" value="1"/>
</dbReference>
<protein>
    <submittedName>
        <fullName evidence="1">Uncharacterized protein</fullName>
    </submittedName>
</protein>